<dbReference type="eggNOG" id="ENOG502Z9DH">
    <property type="taxonomic scope" value="Bacteria"/>
</dbReference>
<protein>
    <submittedName>
        <fullName evidence="2">FRG domain protein</fullName>
    </submittedName>
</protein>
<evidence type="ECO:0000259" key="1">
    <source>
        <dbReference type="SMART" id="SM00901"/>
    </source>
</evidence>
<accession>B8HZX8</accession>
<dbReference type="InterPro" id="IPR014966">
    <property type="entry name" value="FRG-dom"/>
</dbReference>
<sequence length="238" mass="27353">MNSIHATKITTIEEYLMLPSIARSSINVEYETIYLSKFKSKAIPYLGQLPSYPFSEGLHGYWDWLFLMQHYGVPTRLMDWSEDALVALLFAIDVNARPAELEKDPAVWCLNPVSLNEAFNFHDFYPPGYIPNVEEKEVYEMFGPVQRGFNNKKPAAVYGPLNSTRIVAQKGVFTIFPYTVNMIEFDKLPDSEAYLEKLVISKDARKSMTEQLRRYGINYAQLFPEIGYVAAEINEEGY</sequence>
<evidence type="ECO:0000313" key="3">
    <source>
        <dbReference type="Proteomes" id="UP000001349"/>
    </source>
</evidence>
<dbReference type="EMBL" id="CP001348">
    <property type="protein sequence ID" value="ACL75478.1"/>
    <property type="molecule type" value="Genomic_DNA"/>
</dbReference>
<dbReference type="RefSeq" id="WP_015924634.1">
    <property type="nucleotide sequence ID" value="NC_011898.1"/>
</dbReference>
<dbReference type="HOGENOM" id="CLU_050026_3_1_9"/>
<dbReference type="Pfam" id="PF08867">
    <property type="entry name" value="FRG"/>
    <property type="match status" value="1"/>
</dbReference>
<evidence type="ECO:0000313" key="2">
    <source>
        <dbReference type="EMBL" id="ACL75478.1"/>
    </source>
</evidence>
<dbReference type="STRING" id="394503.Ccel_1120"/>
<dbReference type="KEGG" id="cce:Ccel_1120"/>
<feature type="domain" description="FRG" evidence="1">
    <location>
        <begin position="13"/>
        <end position="108"/>
    </location>
</feature>
<dbReference type="Proteomes" id="UP000001349">
    <property type="component" value="Chromosome"/>
</dbReference>
<name>B8HZX8_RUMCH</name>
<dbReference type="SMART" id="SM00901">
    <property type="entry name" value="FRG"/>
    <property type="match status" value="1"/>
</dbReference>
<gene>
    <name evidence="2" type="ordered locus">Ccel_1120</name>
</gene>
<proteinExistence type="predicted"/>
<reference evidence="2 3" key="1">
    <citation type="submission" date="2009-01" db="EMBL/GenBank/DDBJ databases">
        <title>Complete sequence of Clostridium cellulolyticum H10.</title>
        <authorList>
            <consortium name="US DOE Joint Genome Institute"/>
            <person name="Lucas S."/>
            <person name="Copeland A."/>
            <person name="Lapidus A."/>
            <person name="Glavina del Rio T."/>
            <person name="Dalin E."/>
            <person name="Tice H."/>
            <person name="Bruce D."/>
            <person name="Goodwin L."/>
            <person name="Pitluck S."/>
            <person name="Chertkov O."/>
            <person name="Saunders E."/>
            <person name="Brettin T."/>
            <person name="Detter J.C."/>
            <person name="Han C."/>
            <person name="Larimer F."/>
            <person name="Land M."/>
            <person name="Hauser L."/>
            <person name="Kyrpides N."/>
            <person name="Ivanova N."/>
            <person name="Zhou J."/>
            <person name="Richardson P."/>
        </authorList>
    </citation>
    <scope>NUCLEOTIDE SEQUENCE [LARGE SCALE GENOMIC DNA]</scope>
    <source>
        <strain evidence="3">ATCC 35319 / DSM 5812 / JCM 6584 / H10</strain>
    </source>
</reference>
<organism evidence="2 3">
    <name type="scientific">Ruminiclostridium cellulolyticum (strain ATCC 35319 / DSM 5812 / JCM 6584 / H10)</name>
    <name type="common">Clostridium cellulolyticum</name>
    <dbReference type="NCBI Taxonomy" id="394503"/>
    <lineage>
        <taxon>Bacteria</taxon>
        <taxon>Bacillati</taxon>
        <taxon>Bacillota</taxon>
        <taxon>Clostridia</taxon>
        <taxon>Eubacteriales</taxon>
        <taxon>Oscillospiraceae</taxon>
        <taxon>Ruminiclostridium</taxon>
    </lineage>
</organism>
<dbReference type="AlphaFoldDB" id="B8HZX8"/>
<keyword evidence="3" id="KW-1185">Reference proteome</keyword>